<feature type="active site" description="For sulfotransferase activity" evidence="3">
    <location>
        <position position="212"/>
    </location>
</feature>
<dbReference type="EnsemblMetazoa" id="XM_038208559.1">
    <property type="protein sequence ID" value="XP_038064487.1"/>
    <property type="gene ID" value="LOC119734924"/>
</dbReference>
<dbReference type="RefSeq" id="XP_038064489.1">
    <property type="nucleotide sequence ID" value="XM_038208561.1"/>
</dbReference>
<evidence type="ECO:0000256" key="3">
    <source>
        <dbReference type="PIRSR" id="PIRSR637359-1"/>
    </source>
</evidence>
<dbReference type="EnsemblMetazoa" id="XM_038208561.1">
    <property type="protein sequence ID" value="XP_038064489.1"/>
    <property type="gene ID" value="LOC119734924"/>
</dbReference>
<feature type="binding site" evidence="4">
    <location>
        <position position="303"/>
    </location>
    <ligand>
        <name>3'-phosphoadenylyl sulfate</name>
        <dbReference type="ChEBI" id="CHEBI:58339"/>
    </ligand>
</feature>
<keyword evidence="8" id="KW-1185">Reference proteome</keyword>
<dbReference type="InterPro" id="IPR000863">
    <property type="entry name" value="Sulfotransferase_dom"/>
</dbReference>
<organism evidence="7 8">
    <name type="scientific">Patiria miniata</name>
    <name type="common">Bat star</name>
    <name type="synonym">Asterina miniata</name>
    <dbReference type="NCBI Taxonomy" id="46514"/>
    <lineage>
        <taxon>Eukaryota</taxon>
        <taxon>Metazoa</taxon>
        <taxon>Echinodermata</taxon>
        <taxon>Eleutherozoa</taxon>
        <taxon>Asterozoa</taxon>
        <taxon>Asteroidea</taxon>
        <taxon>Valvatacea</taxon>
        <taxon>Valvatida</taxon>
        <taxon>Asterinidae</taxon>
        <taxon>Patiria</taxon>
    </lineage>
</organism>
<keyword evidence="1" id="KW-0808">Transferase</keyword>
<dbReference type="InterPro" id="IPR037359">
    <property type="entry name" value="NST/OST"/>
</dbReference>
<dbReference type="Proteomes" id="UP000887568">
    <property type="component" value="Unplaced"/>
</dbReference>
<dbReference type="SUPFAM" id="SSF52540">
    <property type="entry name" value="P-loop containing nucleoside triphosphate hydrolases"/>
    <property type="match status" value="1"/>
</dbReference>
<dbReference type="GO" id="GO:0008467">
    <property type="term" value="F:[heparan sulfate]-glucosamine 3-sulfotransferase activity"/>
    <property type="evidence" value="ECO:0007669"/>
    <property type="project" value="TreeGrafter"/>
</dbReference>
<protein>
    <recommendedName>
        <fullName evidence="6">Sulfotransferase domain-containing protein</fullName>
    </recommendedName>
</protein>
<dbReference type="PROSITE" id="PS51257">
    <property type="entry name" value="PROKAR_LIPOPROTEIN"/>
    <property type="match status" value="1"/>
</dbReference>
<dbReference type="OMA" id="HFKNWLE"/>
<feature type="disulfide bond" evidence="5">
    <location>
        <begin position="422"/>
        <end position="430"/>
    </location>
</feature>
<dbReference type="OrthoDB" id="10062788at2759"/>
<keyword evidence="5" id="KW-1015">Disulfide bond</keyword>
<name>A0A914AKH4_PATMI</name>
<evidence type="ECO:0000313" key="8">
    <source>
        <dbReference type="Proteomes" id="UP000887568"/>
    </source>
</evidence>
<evidence type="ECO:0000313" key="7">
    <source>
        <dbReference type="EnsemblMetazoa" id="XP_038064490.1"/>
    </source>
</evidence>
<dbReference type="InterPro" id="IPR027417">
    <property type="entry name" value="P-loop_NTPase"/>
</dbReference>
<dbReference type="Gene3D" id="3.40.50.300">
    <property type="entry name" value="P-loop containing nucleotide triphosphate hydrolases"/>
    <property type="match status" value="1"/>
</dbReference>
<keyword evidence="2" id="KW-0325">Glycoprotein</keyword>
<evidence type="ECO:0000256" key="5">
    <source>
        <dbReference type="PIRSR" id="PIRSR637359-3"/>
    </source>
</evidence>
<dbReference type="Pfam" id="PF00685">
    <property type="entry name" value="Sulfotransfer_1"/>
    <property type="match status" value="1"/>
</dbReference>
<dbReference type="RefSeq" id="XP_038064488.1">
    <property type="nucleotide sequence ID" value="XM_038208560.1"/>
</dbReference>
<reference evidence="7" key="1">
    <citation type="submission" date="2022-11" db="UniProtKB">
        <authorList>
            <consortium name="EnsemblMetazoa"/>
        </authorList>
    </citation>
    <scope>IDENTIFICATION</scope>
</reference>
<dbReference type="EnsemblMetazoa" id="XM_038208560.1">
    <property type="protein sequence ID" value="XP_038064488.1"/>
    <property type="gene ID" value="LOC119734924"/>
</dbReference>
<feature type="binding site" evidence="4">
    <location>
        <position position="295"/>
    </location>
    <ligand>
        <name>3'-phosphoadenylyl sulfate</name>
        <dbReference type="ChEBI" id="CHEBI:58339"/>
    </ligand>
</feature>
<dbReference type="PANTHER" id="PTHR10605">
    <property type="entry name" value="HEPARAN SULFATE SULFOTRANSFERASE"/>
    <property type="match status" value="1"/>
</dbReference>
<evidence type="ECO:0000256" key="1">
    <source>
        <dbReference type="ARBA" id="ARBA00022679"/>
    </source>
</evidence>
<dbReference type="RefSeq" id="XP_038064490.1">
    <property type="nucleotide sequence ID" value="XM_038208562.1"/>
</dbReference>
<accession>A0A914AKH4</accession>
<dbReference type="AlphaFoldDB" id="A0A914AKH4"/>
<dbReference type="EnsemblMetazoa" id="XM_038208562.1">
    <property type="protein sequence ID" value="XP_038064490.1"/>
    <property type="gene ID" value="LOC119734924"/>
</dbReference>
<evidence type="ECO:0000256" key="4">
    <source>
        <dbReference type="PIRSR" id="PIRSR637359-2"/>
    </source>
</evidence>
<evidence type="ECO:0000256" key="2">
    <source>
        <dbReference type="ARBA" id="ARBA00023180"/>
    </source>
</evidence>
<dbReference type="PANTHER" id="PTHR10605:SF72">
    <property type="entry name" value="HEPARAN SULFATE 3-O SULFOTRANSFERASE-B, ISOFORM A"/>
    <property type="match status" value="1"/>
</dbReference>
<evidence type="ECO:0000259" key="6">
    <source>
        <dbReference type="Pfam" id="PF00685"/>
    </source>
</evidence>
<dbReference type="RefSeq" id="XP_038064487.1">
    <property type="nucleotide sequence ID" value="XM_038208559.1"/>
</dbReference>
<dbReference type="GeneID" id="119734924"/>
<sequence length="476" mass="54937">MSYISVRKKAIVALLCLASFTVGCILTTKLNSKTSFQFPAAVASLPNLSKRIRGQHVKADSGNNVTESRQEDWMGPGEALVNDIAKTFFTQNETDIFEDYAYELETKPPAAKTHPVAQRVSKNNYYVEVPDPRAGFLLKKVISKLPSDVVRSVRMENRILGDPHLYQKSPVPFAHKSPIRNVQEKWAAFIQGMNELGYEQRLPVIINIGVKKSGTNAFGFFISQHPQIAHSIGNEVHYFDWNYDKGIEYYRSRMMFSKANQFSFEKTPRYFVTPDAPRKILKDLPGHVKFVICVRDPVERAKSEFRHEEELGMRRGVSDKAKVRTQAKSETPTSQGKKFEQTVLDMNGQVNASNDIVRTSMYSKHFQNWLETFPRNRFYILSDERVNKDIYGEMKNVEKFLGLKPFFKKDMFYYNREIHAPCMKVEPRPCPAKSTPGFLPKADPSPEVVEKLRDFYRPYNQEFEKLTQMKFSWTNL</sequence>
<proteinExistence type="predicted"/>
<feature type="domain" description="Sulfotransferase" evidence="6">
    <location>
        <begin position="205"/>
        <end position="404"/>
    </location>
</feature>